<feature type="compositionally biased region" description="Basic and acidic residues" evidence="1">
    <location>
        <begin position="14"/>
        <end position="26"/>
    </location>
</feature>
<dbReference type="EMBL" id="GGEC01075245">
    <property type="protein sequence ID" value="MBX55729.1"/>
    <property type="molecule type" value="Transcribed_RNA"/>
</dbReference>
<evidence type="ECO:0000313" key="2">
    <source>
        <dbReference type="EMBL" id="MBX55729.1"/>
    </source>
</evidence>
<name>A0A2P2PM86_RHIMU</name>
<protein>
    <submittedName>
        <fullName evidence="2">Uncharacterized protein</fullName>
    </submittedName>
</protein>
<proteinExistence type="predicted"/>
<dbReference type="AlphaFoldDB" id="A0A2P2PM86"/>
<feature type="region of interest" description="Disordered" evidence="1">
    <location>
        <begin position="1"/>
        <end position="26"/>
    </location>
</feature>
<reference evidence="2" key="1">
    <citation type="submission" date="2018-02" db="EMBL/GenBank/DDBJ databases">
        <title>Rhizophora mucronata_Transcriptome.</title>
        <authorList>
            <person name="Meera S.P."/>
            <person name="Sreeshan A."/>
            <person name="Augustine A."/>
        </authorList>
    </citation>
    <scope>NUCLEOTIDE SEQUENCE</scope>
    <source>
        <tissue evidence="2">Leaf</tissue>
    </source>
</reference>
<organism evidence="2">
    <name type="scientific">Rhizophora mucronata</name>
    <name type="common">Asiatic mangrove</name>
    <dbReference type="NCBI Taxonomy" id="61149"/>
    <lineage>
        <taxon>Eukaryota</taxon>
        <taxon>Viridiplantae</taxon>
        <taxon>Streptophyta</taxon>
        <taxon>Embryophyta</taxon>
        <taxon>Tracheophyta</taxon>
        <taxon>Spermatophyta</taxon>
        <taxon>Magnoliopsida</taxon>
        <taxon>eudicotyledons</taxon>
        <taxon>Gunneridae</taxon>
        <taxon>Pentapetalae</taxon>
        <taxon>rosids</taxon>
        <taxon>fabids</taxon>
        <taxon>Malpighiales</taxon>
        <taxon>Rhizophoraceae</taxon>
        <taxon>Rhizophora</taxon>
    </lineage>
</organism>
<sequence>MKRESKYIHPMKKSPLDSKSIHPMNKESTTKQRCLCVCMSVRESKGPKKGSSIK</sequence>
<accession>A0A2P2PM86</accession>
<evidence type="ECO:0000256" key="1">
    <source>
        <dbReference type="SAM" id="MobiDB-lite"/>
    </source>
</evidence>